<evidence type="ECO:0000256" key="3">
    <source>
        <dbReference type="ARBA" id="ARBA00022989"/>
    </source>
</evidence>
<dbReference type="Pfam" id="PF06305">
    <property type="entry name" value="LapA_dom"/>
    <property type="match status" value="1"/>
</dbReference>
<keyword evidence="4 6" id="KW-0472">Membrane</keyword>
<dbReference type="GO" id="GO:0005886">
    <property type="term" value="C:plasma membrane"/>
    <property type="evidence" value="ECO:0007669"/>
    <property type="project" value="InterPro"/>
</dbReference>
<name>A0A3L9L880_9MICC</name>
<sequence>MSNPQTGHLGDAPGEPARSASPAAAGHDDAAVRPGADTHPDAGGRAPRGTAAAETVDPALDAPAKRGVSGTVWAALIAGVVVLILLLVFILQNNVPAHFEYMAWSFNLPLGVAMLLSAIAGALIMALVGSVRMFGLSRRLHKLEKERERIRHTLGS</sequence>
<evidence type="ECO:0000313" key="8">
    <source>
        <dbReference type="EMBL" id="RLY95186.1"/>
    </source>
</evidence>
<gene>
    <name evidence="8" type="ORF">EAE32_05015</name>
</gene>
<reference evidence="8 9" key="1">
    <citation type="submission" date="2018-10" db="EMBL/GenBank/DDBJ databases">
        <title>Kocuria tytonicola, new bacteria from the preen glands of American barn owls (Tyto furcata).</title>
        <authorList>
            <person name="Braun M.S."/>
            <person name="Wang E."/>
            <person name="Zimmermann S."/>
            <person name="Boutin S."/>
            <person name="Wagner H."/>
            <person name="Wink M."/>
        </authorList>
    </citation>
    <scope>NUCLEOTIDE SEQUENCE [LARGE SCALE GENOMIC DNA]</scope>
    <source>
        <strain evidence="8 9">473</strain>
    </source>
</reference>
<feature type="transmembrane region" description="Helical" evidence="6">
    <location>
        <begin position="111"/>
        <end position="135"/>
    </location>
</feature>
<evidence type="ECO:0000256" key="2">
    <source>
        <dbReference type="ARBA" id="ARBA00022692"/>
    </source>
</evidence>
<proteinExistence type="predicted"/>
<protein>
    <submittedName>
        <fullName evidence="8">DUF1049 domain-containing protein</fullName>
    </submittedName>
</protein>
<evidence type="ECO:0000256" key="1">
    <source>
        <dbReference type="ARBA" id="ARBA00022475"/>
    </source>
</evidence>
<feature type="domain" description="Lipopolysaccharide assembly protein A" evidence="7">
    <location>
        <begin position="92"/>
        <end position="149"/>
    </location>
</feature>
<feature type="transmembrane region" description="Helical" evidence="6">
    <location>
        <begin position="72"/>
        <end position="91"/>
    </location>
</feature>
<dbReference type="Proteomes" id="UP000277871">
    <property type="component" value="Unassembled WGS sequence"/>
</dbReference>
<comment type="caution">
    <text evidence="8">The sequence shown here is derived from an EMBL/GenBank/DDBJ whole genome shotgun (WGS) entry which is preliminary data.</text>
</comment>
<evidence type="ECO:0000256" key="6">
    <source>
        <dbReference type="SAM" id="Phobius"/>
    </source>
</evidence>
<keyword evidence="1" id="KW-1003">Cell membrane</keyword>
<dbReference type="EMBL" id="RDEX01000001">
    <property type="protein sequence ID" value="RLY95186.1"/>
    <property type="molecule type" value="Genomic_DNA"/>
</dbReference>
<feature type="compositionally biased region" description="Basic and acidic residues" evidence="5">
    <location>
        <begin position="26"/>
        <end position="42"/>
    </location>
</feature>
<keyword evidence="2 6" id="KW-0812">Transmembrane</keyword>
<dbReference type="AlphaFoldDB" id="A0A3L9L880"/>
<evidence type="ECO:0000313" key="9">
    <source>
        <dbReference type="Proteomes" id="UP000277871"/>
    </source>
</evidence>
<evidence type="ECO:0000256" key="5">
    <source>
        <dbReference type="SAM" id="MobiDB-lite"/>
    </source>
</evidence>
<evidence type="ECO:0000256" key="4">
    <source>
        <dbReference type="ARBA" id="ARBA00023136"/>
    </source>
</evidence>
<evidence type="ECO:0000259" key="7">
    <source>
        <dbReference type="Pfam" id="PF06305"/>
    </source>
</evidence>
<feature type="region of interest" description="Disordered" evidence="5">
    <location>
        <begin position="1"/>
        <end position="58"/>
    </location>
</feature>
<organism evidence="8 9">
    <name type="scientific">Kocuria tytonicola</name>
    <dbReference type="NCBI Taxonomy" id="2055946"/>
    <lineage>
        <taxon>Bacteria</taxon>
        <taxon>Bacillati</taxon>
        <taxon>Actinomycetota</taxon>
        <taxon>Actinomycetes</taxon>
        <taxon>Micrococcales</taxon>
        <taxon>Micrococcaceae</taxon>
        <taxon>Kocuria</taxon>
    </lineage>
</organism>
<dbReference type="InterPro" id="IPR010445">
    <property type="entry name" value="LapA_dom"/>
</dbReference>
<feature type="compositionally biased region" description="Low complexity" evidence="5">
    <location>
        <begin position="43"/>
        <end position="53"/>
    </location>
</feature>
<keyword evidence="3 6" id="KW-1133">Transmembrane helix</keyword>
<keyword evidence="9" id="KW-1185">Reference proteome</keyword>
<accession>A0A3L9L880</accession>